<proteinExistence type="predicted"/>
<dbReference type="InterPro" id="IPR017026">
    <property type="entry name" value="ImuA"/>
</dbReference>
<evidence type="ECO:0000256" key="1">
    <source>
        <dbReference type="SAM" id="MobiDB-lite"/>
    </source>
</evidence>
<evidence type="ECO:0000313" key="2">
    <source>
        <dbReference type="EMBL" id="NIJ56980.1"/>
    </source>
</evidence>
<dbReference type="EMBL" id="JAASQI010000002">
    <property type="protein sequence ID" value="NIJ56980.1"/>
    <property type="molecule type" value="Genomic_DNA"/>
</dbReference>
<sequence length="283" mass="29022">MREVSALRELRAVIAGIEGRSGGSAAARRRAILPFGETAIDGHLPGGAEGNPERGLRIGGLHEACGAGRDAGAAAAPALFVASIVGRLGGDVLWCARSIDVFPAALAAVGLEPGRVVWAACGSRHDVLSAMEEGLRSSAICAAVAEVFDLKFLESRRLGLAAEASGVMAWVVRHGEDAPEGRAGAAPARAPASAALTRWRVGASPSPPSSSLLTLRPLWLLELLRCRNGLPGQWIVEAPDEHGLLSAARDPVAWMPARPPAGGLGLSPHAGDGQAAPARRRAG</sequence>
<reference evidence="2 3" key="1">
    <citation type="submission" date="2020-03" db="EMBL/GenBank/DDBJ databases">
        <title>Genomic Encyclopedia of Type Strains, Phase IV (KMG-IV): sequencing the most valuable type-strain genomes for metagenomic binning, comparative biology and taxonomic classification.</title>
        <authorList>
            <person name="Goeker M."/>
        </authorList>
    </citation>
    <scope>NUCLEOTIDE SEQUENCE [LARGE SCALE GENOMIC DNA]</scope>
    <source>
        <strain evidence="2 3">DSM 103870</strain>
    </source>
</reference>
<dbReference type="Proteomes" id="UP001429580">
    <property type="component" value="Unassembled WGS sequence"/>
</dbReference>
<accession>A0ABX0UZI1</accession>
<dbReference type="Gene3D" id="3.40.50.300">
    <property type="entry name" value="P-loop containing nucleotide triphosphate hydrolases"/>
    <property type="match status" value="1"/>
</dbReference>
<feature type="region of interest" description="Disordered" evidence="1">
    <location>
        <begin position="259"/>
        <end position="283"/>
    </location>
</feature>
<name>A0ABX0UZI1_9HYPH</name>
<organism evidence="2 3">
    <name type="scientific">Pseudochelatococcus lubricantis</name>
    <dbReference type="NCBI Taxonomy" id="1538102"/>
    <lineage>
        <taxon>Bacteria</taxon>
        <taxon>Pseudomonadati</taxon>
        <taxon>Pseudomonadota</taxon>
        <taxon>Alphaproteobacteria</taxon>
        <taxon>Hyphomicrobiales</taxon>
        <taxon>Chelatococcaceae</taxon>
        <taxon>Pseudochelatococcus</taxon>
    </lineage>
</organism>
<dbReference type="RefSeq" id="WP_246225068.1">
    <property type="nucleotide sequence ID" value="NZ_JAASQI010000002.1"/>
</dbReference>
<keyword evidence="3" id="KW-1185">Reference proteome</keyword>
<dbReference type="PIRSF" id="PIRSF034285">
    <property type="entry name" value="UCP034285"/>
    <property type="match status" value="1"/>
</dbReference>
<dbReference type="SUPFAM" id="SSF52540">
    <property type="entry name" value="P-loop containing nucleoside triphosphate hydrolases"/>
    <property type="match status" value="1"/>
</dbReference>
<comment type="caution">
    <text evidence="2">The sequence shown here is derived from an EMBL/GenBank/DDBJ whole genome shotgun (WGS) entry which is preliminary data.</text>
</comment>
<protein>
    <submittedName>
        <fullName evidence="2">Protein ImuA</fullName>
    </submittedName>
</protein>
<evidence type="ECO:0000313" key="3">
    <source>
        <dbReference type="Proteomes" id="UP001429580"/>
    </source>
</evidence>
<gene>
    <name evidence="2" type="ORF">FHS82_000806</name>
</gene>
<dbReference type="InterPro" id="IPR027417">
    <property type="entry name" value="P-loop_NTPase"/>
</dbReference>